<evidence type="ECO:0000259" key="2">
    <source>
        <dbReference type="Pfam" id="PF22013"/>
    </source>
</evidence>
<sequence>MELNGETLRFIREHRKDDVRSLALQAPKYPDVDMPVALTQIAGRQAAAEKIPSWHEEEGVLYPRHLSLEQCSSEATARYKASIIPESSSGTLTDLTGGFGIDCAFLSPKFHHVTYVERQEVLCEIASHNFPLLGLNHIRIENKDGIRYLQEMSSVDWIFIDPARRDGHGGKTVAIADCEPNVAELESLLLEKAQHVMVKLSPMLDLSLAIQDLKYVQEAHIISVNNECKELLLILGHNTVAAENIPIHCINLQTKDGRNTKTTGQLFTFTREQEQSSPSEYTGTLDKYLYEPNASILKAGAFRNVACRYKVKKLHPNSHLYTSGEPIKNFPGRSFRITGVCTLNKKELKGVLGDLKKANITVRNFPSSVAELRKRIKLSEGGEVYLFATTLNNEQKVLIRCEKAEGRN</sequence>
<name>A0A0P0GGX6_9BACE</name>
<evidence type="ECO:0000313" key="3">
    <source>
        <dbReference type="EMBL" id="ALJ60265.1"/>
    </source>
</evidence>
<dbReference type="Gene3D" id="3.40.50.150">
    <property type="entry name" value="Vaccinia Virus protein VP39"/>
    <property type="match status" value="1"/>
</dbReference>
<dbReference type="RefSeq" id="WP_029426467.1">
    <property type="nucleotide sequence ID" value="NZ_CP012801.1"/>
</dbReference>
<dbReference type="Gene3D" id="1.10.10.1110">
    <property type="entry name" value="Methyltransferase PG1098, N-terminal domain"/>
    <property type="match status" value="1"/>
</dbReference>
<dbReference type="InterPro" id="IPR054168">
    <property type="entry name" value="PG_1098_Fer"/>
</dbReference>
<dbReference type="SUPFAM" id="SSF53335">
    <property type="entry name" value="S-adenosyl-L-methionine-dependent methyltransferases"/>
    <property type="match status" value="1"/>
</dbReference>
<reference evidence="3 4" key="1">
    <citation type="journal article" date="2015" name="Science">
        <title>Genetic determinants of in vivo fitness and diet responsiveness in multiple human gut Bacteroides.</title>
        <authorList>
            <person name="Wu M."/>
            <person name="McNulty N.P."/>
            <person name="Rodionov D.A."/>
            <person name="Khoroshkin M.S."/>
            <person name="Griffin N.W."/>
            <person name="Cheng J."/>
            <person name="Latreille P."/>
            <person name="Kerstetter R.A."/>
            <person name="Terrapon N."/>
            <person name="Henrissat B."/>
            <person name="Osterman A.L."/>
            <person name="Gordon J.I."/>
        </authorList>
    </citation>
    <scope>NUCLEOTIDE SEQUENCE [LARGE SCALE GENOMIC DNA]</scope>
    <source>
        <strain evidence="3 4">WH2</strain>
    </source>
</reference>
<dbReference type="PATRIC" id="fig|246787.4.peg.3134"/>
<proteinExistence type="predicted"/>
<dbReference type="AlphaFoldDB" id="A0A0P0GGX6"/>
<gene>
    <name evidence="3" type="ORF">BcellWH2_03027</name>
</gene>
<dbReference type="Pfam" id="PF22013">
    <property type="entry name" value="PG_1098_Fer"/>
    <property type="match status" value="1"/>
</dbReference>
<organism evidence="3 4">
    <name type="scientific">Bacteroides cellulosilyticus</name>
    <dbReference type="NCBI Taxonomy" id="246787"/>
    <lineage>
        <taxon>Bacteria</taxon>
        <taxon>Pseudomonadati</taxon>
        <taxon>Bacteroidota</taxon>
        <taxon>Bacteroidia</taxon>
        <taxon>Bacteroidales</taxon>
        <taxon>Bacteroidaceae</taxon>
        <taxon>Bacteroides</taxon>
    </lineage>
</organism>
<feature type="domain" description="THUMP-like" evidence="1">
    <location>
        <begin position="332"/>
        <end position="403"/>
    </location>
</feature>
<dbReference type="KEGG" id="bcel:BcellWH2_03027"/>
<feature type="domain" description="PG-1098 ferredoxin-like" evidence="2">
    <location>
        <begin position="288"/>
        <end position="331"/>
    </location>
</feature>
<accession>A0A0P0GGX6</accession>
<evidence type="ECO:0000313" key="4">
    <source>
        <dbReference type="Proteomes" id="UP000061809"/>
    </source>
</evidence>
<dbReference type="InterPro" id="IPR029063">
    <property type="entry name" value="SAM-dependent_MTases_sf"/>
</dbReference>
<protein>
    <submittedName>
        <fullName evidence="3">Uncharacterized protein</fullName>
    </submittedName>
</protein>
<dbReference type="EMBL" id="CP012801">
    <property type="protein sequence ID" value="ALJ60265.1"/>
    <property type="molecule type" value="Genomic_DNA"/>
</dbReference>
<dbReference type="Pfam" id="PF18096">
    <property type="entry name" value="Thump_like"/>
    <property type="match status" value="1"/>
</dbReference>
<dbReference type="Proteomes" id="UP000061809">
    <property type="component" value="Chromosome"/>
</dbReference>
<dbReference type="InterPro" id="IPR041497">
    <property type="entry name" value="Thump-like"/>
</dbReference>
<evidence type="ECO:0000259" key="1">
    <source>
        <dbReference type="Pfam" id="PF18096"/>
    </source>
</evidence>